<dbReference type="Proteomes" id="UP000006180">
    <property type="component" value="Chromosome"/>
</dbReference>
<dbReference type="PATRIC" id="fig|1185652.3.peg.6269"/>
<evidence type="ECO:0000313" key="2">
    <source>
        <dbReference type="EMBL" id="AFL54543.1"/>
    </source>
</evidence>
<protein>
    <submittedName>
        <fullName evidence="2">Uncharacterized protein</fullName>
    </submittedName>
</protein>
<sequence length="56" mass="6413">MAPDQLLSDRLLTSREKSWARSAIALAERRAYLFGRDSQKRESASRQDARRDCAMA</sequence>
<dbReference type="AlphaFoldDB" id="I3XF87"/>
<dbReference type="EMBL" id="CP003563">
    <property type="protein sequence ID" value="AFL54543.1"/>
    <property type="molecule type" value="Genomic_DNA"/>
</dbReference>
<gene>
    <name evidence="2" type="ORF">USDA257_c60400</name>
</gene>
<organism evidence="2 3">
    <name type="scientific">Sinorhizobium fredii (strain USDA 257)</name>
    <dbReference type="NCBI Taxonomy" id="1185652"/>
    <lineage>
        <taxon>Bacteria</taxon>
        <taxon>Pseudomonadati</taxon>
        <taxon>Pseudomonadota</taxon>
        <taxon>Alphaproteobacteria</taxon>
        <taxon>Hyphomicrobiales</taxon>
        <taxon>Rhizobiaceae</taxon>
        <taxon>Sinorhizobium/Ensifer group</taxon>
        <taxon>Sinorhizobium</taxon>
    </lineage>
</organism>
<proteinExistence type="predicted"/>
<reference evidence="2 3" key="1">
    <citation type="journal article" date="2012" name="J. Bacteriol.">
        <title>Complete genome sequence of the broad-host-range strain Sinorhizobium fredii USDA257.</title>
        <authorList>
            <person name="Schuldes J."/>
            <person name="Rodriguez Orbegoso M."/>
            <person name="Schmeisser C."/>
            <person name="Krishnan H.B."/>
            <person name="Daniel R."/>
            <person name="Streit W.R."/>
        </authorList>
    </citation>
    <scope>NUCLEOTIDE SEQUENCE [LARGE SCALE GENOMIC DNA]</scope>
    <source>
        <strain evidence="2 3">USDA 257</strain>
    </source>
</reference>
<evidence type="ECO:0000256" key="1">
    <source>
        <dbReference type="SAM" id="MobiDB-lite"/>
    </source>
</evidence>
<name>I3XF87_SINF2</name>
<dbReference type="HOGENOM" id="CLU_3011899_0_0_5"/>
<dbReference type="KEGG" id="sfd:USDA257_c60400"/>
<accession>I3XF87</accession>
<feature type="region of interest" description="Disordered" evidence="1">
    <location>
        <begin position="37"/>
        <end position="56"/>
    </location>
</feature>
<evidence type="ECO:0000313" key="3">
    <source>
        <dbReference type="Proteomes" id="UP000006180"/>
    </source>
</evidence>
<dbReference type="STRING" id="1185652.USDA257_c60400"/>